<gene>
    <name evidence="1" type="ORF">MANES_03G109032v8</name>
</gene>
<accession>A0ACB7I0K2</accession>
<name>A0ACB7I0K2_MANES</name>
<reference evidence="2" key="1">
    <citation type="journal article" date="2016" name="Nat. Biotechnol.">
        <title>Sequencing wild and cultivated cassava and related species reveals extensive interspecific hybridization and genetic diversity.</title>
        <authorList>
            <person name="Bredeson J.V."/>
            <person name="Lyons J.B."/>
            <person name="Prochnik S.E."/>
            <person name="Wu G.A."/>
            <person name="Ha C.M."/>
            <person name="Edsinger-Gonzales E."/>
            <person name="Grimwood J."/>
            <person name="Schmutz J."/>
            <person name="Rabbi I.Y."/>
            <person name="Egesi C."/>
            <person name="Nauluvula P."/>
            <person name="Lebot V."/>
            <person name="Ndunguru J."/>
            <person name="Mkamilo G."/>
            <person name="Bart R.S."/>
            <person name="Setter T.L."/>
            <person name="Gleadow R.M."/>
            <person name="Kulakow P."/>
            <person name="Ferguson M.E."/>
            <person name="Rounsley S."/>
            <person name="Rokhsar D.S."/>
        </authorList>
    </citation>
    <scope>NUCLEOTIDE SEQUENCE [LARGE SCALE GENOMIC DNA]</scope>
    <source>
        <strain evidence="2">cv. AM560-2</strain>
    </source>
</reference>
<sequence>MAQIQRPKSIIDFLGEEIIRIITPVSICMFIVVILVSILNTDSSSASTTINTIATMAYTETTSDSFWDKLGGPIAARQVSSVCLLVCQ</sequence>
<organism evidence="1 2">
    <name type="scientific">Manihot esculenta</name>
    <name type="common">Cassava</name>
    <name type="synonym">Jatropha manihot</name>
    <dbReference type="NCBI Taxonomy" id="3983"/>
    <lineage>
        <taxon>Eukaryota</taxon>
        <taxon>Viridiplantae</taxon>
        <taxon>Streptophyta</taxon>
        <taxon>Embryophyta</taxon>
        <taxon>Tracheophyta</taxon>
        <taxon>Spermatophyta</taxon>
        <taxon>Magnoliopsida</taxon>
        <taxon>eudicotyledons</taxon>
        <taxon>Gunneridae</taxon>
        <taxon>Pentapetalae</taxon>
        <taxon>rosids</taxon>
        <taxon>fabids</taxon>
        <taxon>Malpighiales</taxon>
        <taxon>Euphorbiaceae</taxon>
        <taxon>Crotonoideae</taxon>
        <taxon>Manihoteae</taxon>
        <taxon>Manihot</taxon>
    </lineage>
</organism>
<dbReference type="Proteomes" id="UP000091857">
    <property type="component" value="Chromosome 3"/>
</dbReference>
<evidence type="ECO:0000313" key="2">
    <source>
        <dbReference type="Proteomes" id="UP000091857"/>
    </source>
</evidence>
<evidence type="ECO:0000313" key="1">
    <source>
        <dbReference type="EMBL" id="KAG8657961.1"/>
    </source>
</evidence>
<protein>
    <submittedName>
        <fullName evidence="1">Uncharacterized protein</fullName>
    </submittedName>
</protein>
<proteinExistence type="predicted"/>
<dbReference type="EMBL" id="CM004389">
    <property type="protein sequence ID" value="KAG8657961.1"/>
    <property type="molecule type" value="Genomic_DNA"/>
</dbReference>
<keyword evidence="2" id="KW-1185">Reference proteome</keyword>
<comment type="caution">
    <text evidence="1">The sequence shown here is derived from an EMBL/GenBank/DDBJ whole genome shotgun (WGS) entry which is preliminary data.</text>
</comment>